<sequence>MDRISDLRTSLCKSLSRDVVEHVAASVAEYPNDIPQLIRLLDDTDNRVAWRAAWACEKLSALSPDRLLPHREEIARRLFRCQHDGTKRLLLSVLYRLPPDESFPIELYNYCIEHMVSPAEKAAVQALCIKTAFRLGKREPELLWELKFYLENAQTQFYSPAFISARKNVLRHIYSLHKK</sequence>
<dbReference type="InterPro" id="IPR011989">
    <property type="entry name" value="ARM-like"/>
</dbReference>
<evidence type="ECO:0000313" key="2">
    <source>
        <dbReference type="Proteomes" id="UP000886722"/>
    </source>
</evidence>
<dbReference type="SUPFAM" id="SSF48371">
    <property type="entry name" value="ARM repeat"/>
    <property type="match status" value="1"/>
</dbReference>
<evidence type="ECO:0000313" key="1">
    <source>
        <dbReference type="EMBL" id="HIT38526.1"/>
    </source>
</evidence>
<proteinExistence type="predicted"/>
<name>A0A9D1GCW5_9BACT</name>
<dbReference type="AlphaFoldDB" id="A0A9D1GCW5"/>
<evidence type="ECO:0008006" key="3">
    <source>
        <dbReference type="Google" id="ProtNLM"/>
    </source>
</evidence>
<reference evidence="1" key="1">
    <citation type="submission" date="2020-10" db="EMBL/GenBank/DDBJ databases">
        <authorList>
            <person name="Gilroy R."/>
        </authorList>
    </citation>
    <scope>NUCLEOTIDE SEQUENCE</scope>
    <source>
        <strain evidence="1">21143</strain>
    </source>
</reference>
<dbReference type="EMBL" id="DVKT01000003">
    <property type="protein sequence ID" value="HIT38526.1"/>
    <property type="molecule type" value="Genomic_DNA"/>
</dbReference>
<accession>A0A9D1GCW5</accession>
<gene>
    <name evidence="1" type="ORF">IAD06_00590</name>
</gene>
<organism evidence="1 2">
    <name type="scientific">Candidatus Caccoplasma intestinavium</name>
    <dbReference type="NCBI Taxonomy" id="2840716"/>
    <lineage>
        <taxon>Bacteria</taxon>
        <taxon>Pseudomonadati</taxon>
        <taxon>Bacteroidota</taxon>
        <taxon>Bacteroidia</taxon>
        <taxon>Bacteroidales</taxon>
        <taxon>Bacteroidaceae</taxon>
        <taxon>Bacteroidaceae incertae sedis</taxon>
        <taxon>Candidatus Caccoplasma</taxon>
    </lineage>
</organism>
<dbReference type="InterPro" id="IPR016024">
    <property type="entry name" value="ARM-type_fold"/>
</dbReference>
<reference evidence="1" key="2">
    <citation type="journal article" date="2021" name="PeerJ">
        <title>Extensive microbial diversity within the chicken gut microbiome revealed by metagenomics and culture.</title>
        <authorList>
            <person name="Gilroy R."/>
            <person name="Ravi A."/>
            <person name="Getino M."/>
            <person name="Pursley I."/>
            <person name="Horton D.L."/>
            <person name="Alikhan N.F."/>
            <person name="Baker D."/>
            <person name="Gharbi K."/>
            <person name="Hall N."/>
            <person name="Watson M."/>
            <person name="Adriaenssens E.M."/>
            <person name="Foster-Nyarko E."/>
            <person name="Jarju S."/>
            <person name="Secka A."/>
            <person name="Antonio M."/>
            <person name="Oren A."/>
            <person name="Chaudhuri R.R."/>
            <person name="La Ragione R."/>
            <person name="Hildebrand F."/>
            <person name="Pallen M.J."/>
        </authorList>
    </citation>
    <scope>NUCLEOTIDE SEQUENCE</scope>
    <source>
        <strain evidence="1">21143</strain>
    </source>
</reference>
<comment type="caution">
    <text evidence="1">The sequence shown here is derived from an EMBL/GenBank/DDBJ whole genome shotgun (WGS) entry which is preliminary data.</text>
</comment>
<protein>
    <recommendedName>
        <fullName evidence="3">HEAT repeat domain-containing protein</fullName>
    </recommendedName>
</protein>
<dbReference type="Gene3D" id="1.25.10.10">
    <property type="entry name" value="Leucine-rich Repeat Variant"/>
    <property type="match status" value="1"/>
</dbReference>
<dbReference type="Proteomes" id="UP000886722">
    <property type="component" value="Unassembled WGS sequence"/>
</dbReference>